<protein>
    <recommendedName>
        <fullName evidence="3">DUF4192 domain-containing protein</fullName>
    </recommendedName>
</protein>
<dbReference type="EMBL" id="JNFP01000076">
    <property type="protein sequence ID" value="KIA60228.1"/>
    <property type="molecule type" value="Genomic_DNA"/>
</dbReference>
<dbReference type="InterPro" id="IPR025447">
    <property type="entry name" value="DUF4192"/>
</dbReference>
<gene>
    <name evidence="1" type="ORF">FG87_38450</name>
</gene>
<accession>A0ABR4Z4H6</accession>
<organism evidence="1 2">
    <name type="scientific">Nocardia vulneris</name>
    <dbReference type="NCBI Taxonomy" id="1141657"/>
    <lineage>
        <taxon>Bacteria</taxon>
        <taxon>Bacillati</taxon>
        <taxon>Actinomycetota</taxon>
        <taxon>Actinomycetes</taxon>
        <taxon>Mycobacteriales</taxon>
        <taxon>Nocardiaceae</taxon>
        <taxon>Nocardia</taxon>
    </lineage>
</organism>
<keyword evidence="2" id="KW-1185">Reference proteome</keyword>
<sequence>MHVDEPGDLIAGVPAMIGFAPERSLVVLVLRAVPDRDDGAIIDAVMRFDLDQEGGRGRLRAEQVARCVAQVSAHDDVAEVLAVVVDDRSVEPDLCGSDIVERCGIGRFDMLVAALARRLAAQDIALAGAWAVRAIRPGERWWSLFGEQRSGLLADPATSAVALSQVLDGRPVLGSRAELAAMVTEDVALQDEVAALLDTALAIARDRYARAVRRGEPDAYSRQALEYVLWQVANLESDNEPMARELAELAAALRDRSVRDAMFALAVGDHAAAAEGLWAVLTRALRGRDRAEAAALLGYSAYTRGDGPLAGIALEAALTADPDHPMALLLETSLSLGMRPEQMRRLARSGYHAAADLGIDLGEPPM</sequence>
<dbReference type="Proteomes" id="UP000031364">
    <property type="component" value="Unassembled WGS sequence"/>
</dbReference>
<reference evidence="1 2" key="1">
    <citation type="journal article" date="2014" name="Int. J. Syst. Evol. Microbiol.">
        <title>Nocardia vulneris sp. nov., isolated from wounds of human patients in North America.</title>
        <authorList>
            <person name="Lasker B.A."/>
            <person name="Bell M."/>
            <person name="Klenk H.P."/>
            <person name="Sproer C."/>
            <person name="Schumann C."/>
            <person name="Schumann P."/>
            <person name="Brown J.M."/>
        </authorList>
    </citation>
    <scope>NUCLEOTIDE SEQUENCE [LARGE SCALE GENOMIC DNA]</scope>
    <source>
        <strain evidence="1 2">W9851</strain>
    </source>
</reference>
<name>A0ABR4Z4H6_9NOCA</name>
<comment type="caution">
    <text evidence="1">The sequence shown here is derived from an EMBL/GenBank/DDBJ whole genome shotgun (WGS) entry which is preliminary data.</text>
</comment>
<evidence type="ECO:0000313" key="1">
    <source>
        <dbReference type="EMBL" id="KIA60228.1"/>
    </source>
</evidence>
<evidence type="ECO:0000313" key="2">
    <source>
        <dbReference type="Proteomes" id="UP000031364"/>
    </source>
</evidence>
<dbReference type="Pfam" id="PF13830">
    <property type="entry name" value="DUF4192"/>
    <property type="match status" value="1"/>
</dbReference>
<proteinExistence type="predicted"/>
<evidence type="ECO:0008006" key="3">
    <source>
        <dbReference type="Google" id="ProtNLM"/>
    </source>
</evidence>